<keyword evidence="8" id="KW-0833">Ubl conjugation pathway</keyword>
<comment type="catalytic activity">
    <reaction evidence="1">
        <text>S-ubiquitinyl-[E2 ubiquitin-conjugating enzyme]-L-cysteine + [acceptor protein]-L-lysine = [E2 ubiquitin-conjugating enzyme]-L-cysteine + N(6)-ubiquitinyl-[acceptor protein]-L-lysine.</text>
        <dbReference type="EC" id="2.3.2.27"/>
    </reaction>
</comment>
<dbReference type="PROSITE" id="PS51698">
    <property type="entry name" value="U_BOX"/>
    <property type="match status" value="1"/>
</dbReference>
<evidence type="ECO:0000256" key="3">
    <source>
        <dbReference type="ARBA" id="ARBA00004906"/>
    </source>
</evidence>
<dbReference type="GO" id="GO:0005737">
    <property type="term" value="C:cytoplasm"/>
    <property type="evidence" value="ECO:0007669"/>
    <property type="project" value="UniProtKB-SubCell"/>
</dbReference>
<evidence type="ECO:0000313" key="14">
    <source>
        <dbReference type="EMBL" id="CAG9102434.1"/>
    </source>
</evidence>
<organism evidence="14 15">
    <name type="scientific">Plutella xylostella</name>
    <name type="common">Diamondback moth</name>
    <name type="synonym">Plutella maculipennis</name>
    <dbReference type="NCBI Taxonomy" id="51655"/>
    <lineage>
        <taxon>Eukaryota</taxon>
        <taxon>Metazoa</taxon>
        <taxon>Ecdysozoa</taxon>
        <taxon>Arthropoda</taxon>
        <taxon>Hexapoda</taxon>
        <taxon>Insecta</taxon>
        <taxon>Pterygota</taxon>
        <taxon>Neoptera</taxon>
        <taxon>Endopterygota</taxon>
        <taxon>Lepidoptera</taxon>
        <taxon>Glossata</taxon>
        <taxon>Ditrysia</taxon>
        <taxon>Yponomeutoidea</taxon>
        <taxon>Plutellidae</taxon>
        <taxon>Plutella</taxon>
    </lineage>
</organism>
<comment type="pathway">
    <text evidence="3">Protein modification; protein ubiquitination.</text>
</comment>
<feature type="domain" description="U-box" evidence="13">
    <location>
        <begin position="1094"/>
        <end position="1168"/>
    </location>
</feature>
<evidence type="ECO:0000256" key="5">
    <source>
        <dbReference type="ARBA" id="ARBA00012483"/>
    </source>
</evidence>
<evidence type="ECO:0000256" key="1">
    <source>
        <dbReference type="ARBA" id="ARBA00000900"/>
    </source>
</evidence>
<evidence type="ECO:0000256" key="7">
    <source>
        <dbReference type="ARBA" id="ARBA00022679"/>
    </source>
</evidence>
<comment type="similarity">
    <text evidence="4">Belongs to the ubiquitin conjugation factor E4 family.</text>
</comment>
<dbReference type="Pfam" id="PF04564">
    <property type="entry name" value="U-box"/>
    <property type="match status" value="1"/>
</dbReference>
<dbReference type="GO" id="GO:0036503">
    <property type="term" value="P:ERAD pathway"/>
    <property type="evidence" value="ECO:0007669"/>
    <property type="project" value="InterPro"/>
</dbReference>
<dbReference type="GO" id="GO:0005634">
    <property type="term" value="C:nucleus"/>
    <property type="evidence" value="ECO:0007669"/>
    <property type="project" value="TreeGrafter"/>
</dbReference>
<dbReference type="Gene3D" id="3.30.40.10">
    <property type="entry name" value="Zinc/RING finger domain, C3HC4 (zinc finger)"/>
    <property type="match status" value="1"/>
</dbReference>
<accession>A0A8S4DLD5</accession>
<comment type="subcellular location">
    <subcellularLocation>
        <location evidence="2">Cytoplasm</location>
    </subcellularLocation>
</comment>
<dbReference type="Pfam" id="PF10408">
    <property type="entry name" value="Ufd2P_core"/>
    <property type="match status" value="2"/>
</dbReference>
<evidence type="ECO:0000256" key="10">
    <source>
        <dbReference type="ARBA" id="ARBA00037624"/>
    </source>
</evidence>
<dbReference type="PANTHER" id="PTHR13931:SF16">
    <property type="entry name" value="UBIQUITIN CONJUGATION FACTOR E4 A"/>
    <property type="match status" value="1"/>
</dbReference>
<keyword evidence="7" id="KW-0808">Transferase</keyword>
<dbReference type="CDD" id="cd16657">
    <property type="entry name" value="RING-Ubox_UBE4A"/>
    <property type="match status" value="1"/>
</dbReference>
<dbReference type="AlphaFoldDB" id="A0A8S4DLD5"/>
<evidence type="ECO:0000256" key="6">
    <source>
        <dbReference type="ARBA" id="ARBA00022490"/>
    </source>
</evidence>
<evidence type="ECO:0000256" key="9">
    <source>
        <dbReference type="ARBA" id="ARBA00022990"/>
    </source>
</evidence>
<feature type="region of interest" description="Disordered" evidence="12">
    <location>
        <begin position="1"/>
        <end position="32"/>
    </location>
</feature>
<evidence type="ECO:0000313" key="15">
    <source>
        <dbReference type="Proteomes" id="UP000653454"/>
    </source>
</evidence>
<evidence type="ECO:0000256" key="12">
    <source>
        <dbReference type="SAM" id="MobiDB-lite"/>
    </source>
</evidence>
<dbReference type="GO" id="GO:0000209">
    <property type="term" value="P:protein polyubiquitination"/>
    <property type="evidence" value="ECO:0007669"/>
    <property type="project" value="TreeGrafter"/>
</dbReference>
<evidence type="ECO:0000259" key="13">
    <source>
        <dbReference type="PROSITE" id="PS51698"/>
    </source>
</evidence>
<dbReference type="GO" id="GO:0034450">
    <property type="term" value="F:ubiquitin-ubiquitin ligase activity"/>
    <property type="evidence" value="ECO:0007669"/>
    <property type="project" value="InterPro"/>
</dbReference>
<dbReference type="EC" id="2.3.2.27" evidence="5"/>
<keyword evidence="15" id="KW-1185">Reference proteome</keyword>
<evidence type="ECO:0000256" key="2">
    <source>
        <dbReference type="ARBA" id="ARBA00004496"/>
    </source>
</evidence>
<dbReference type="FunFam" id="3.30.40.10:FF:000055">
    <property type="entry name" value="Ubiquitin conjugation factor e4 a"/>
    <property type="match status" value="1"/>
</dbReference>
<dbReference type="SMART" id="SM00504">
    <property type="entry name" value="Ubox"/>
    <property type="match status" value="1"/>
</dbReference>
<name>A0A8S4DLD5_PLUXY</name>
<evidence type="ECO:0000256" key="11">
    <source>
        <dbReference type="ARBA" id="ARBA00040077"/>
    </source>
</evidence>
<dbReference type="InterPro" id="IPR045132">
    <property type="entry name" value="UBE4"/>
</dbReference>
<comment type="caution">
    <text evidence="14">The sequence shown here is derived from an EMBL/GenBank/DDBJ whole genome shotgun (WGS) entry which is preliminary data.</text>
</comment>
<evidence type="ECO:0000256" key="8">
    <source>
        <dbReference type="ARBA" id="ARBA00022786"/>
    </source>
</evidence>
<dbReference type="PANTHER" id="PTHR13931">
    <property type="entry name" value="UBIQUITINATION FACTOR E4"/>
    <property type="match status" value="1"/>
</dbReference>
<dbReference type="InterPro" id="IPR019474">
    <property type="entry name" value="Ub_conjug_fac_E4_core"/>
</dbReference>
<feature type="compositionally biased region" description="Polar residues" evidence="12">
    <location>
        <begin position="20"/>
        <end position="32"/>
    </location>
</feature>
<protein>
    <recommendedName>
        <fullName evidence="11">Ubiquitin conjugation factor E4 A</fullName>
        <ecNumber evidence="5">2.3.2.27</ecNumber>
    </recommendedName>
</protein>
<gene>
    <name evidence="14" type="ORF">PLXY2_LOCUS2662</name>
</gene>
<comment type="function">
    <text evidence="10">Ubiquitin-protein ligase that probably functions as an E3 ligase in conjunction with specific E1 and E2 ligases. May also function as an E4 ligase mediating the assembly of polyubiquitin chains on substrates ubiquitinated by another E3 ubiquitin ligase. Mediates 'Lys-48'-linked polyubiquitination of substrates.</text>
</comment>
<dbReference type="InterPro" id="IPR003613">
    <property type="entry name" value="Ubox_domain"/>
</dbReference>
<proteinExistence type="inferred from homology"/>
<dbReference type="GO" id="GO:0006511">
    <property type="term" value="P:ubiquitin-dependent protein catabolic process"/>
    <property type="evidence" value="ECO:0007669"/>
    <property type="project" value="InterPro"/>
</dbReference>
<dbReference type="Proteomes" id="UP000653454">
    <property type="component" value="Unassembled WGS sequence"/>
</dbReference>
<keyword evidence="6" id="KW-0963">Cytoplasm</keyword>
<sequence>MSEPNNPFAGLVAVPEKPDNNTMDTNNPLRINSKNSQADIDCEMINKIVENVFHFTINPNAVDAKSGSDRQLVYLEELADAMKPHKCIDLEGLEQALFERLLLTDIESAVIPKSRTYKEHVVQKQVFPYLFSSMQNLQSYDQSSSVVVQNGLVKMRELIFRNAVTALKQPMLFEGQDFSVQLVELLQHVDPQSHSFFIDIVKAFVSDGAEGAQEQLRDAMLPVLRRIHTDVNKSNIINLPIYILPSIYLFASHPNLALILMEACEPKIETNGRLYQDSVMGALLSLSVLPRNATAMHEFFDNPMDQSATTMMESSVWNATTHLSNNMHKIFLALLKGGPHMRNRILAWIGKCLKTNVARGKLWNVQAGEISAATLTCVSDGFMMNLGAVLLQLCQPFCTTPNDPKALKIDPTYGAVPPEECAAKSVHLDCLHSETCLLPPREHAPRPAADTYSFVTECFFMTQKCIDLGVRVCAEKLWRCGQELGRAQRALSDAAAVSAAHMLDPLRQRAQHLMTKFVSLRCALLEPDMLTNLHRLQATACTWLVQLALRDDAAPAPAPLPVVLPITTPPSDCLSEAVARGCTWLVQLALRDDAAPAPAPLPVVLPITTPPSDCLRCVPEFVLENIVVLITMARRSIGAITEDADMTGLLEPALTLVLAFMGDSSRTYNPHLRARLAECLESMLPNHPDDQQPLSSLASFYREQLFKEHPHRLQMVPCLLDVFVGIEMTGQSVQFEQKFNYRRPMYLVMDFLWDMDEHKAAFTTVVVVRTTLDIRAPQHYILDLPHPSSAGAHCASDVEMTGQSVQFEQKFNYRRPMYLVMDFLWEMDEHKAAFTGVEMTGQSVQFEQKFNYRRPMYLVMDFLWDMDEHKAAFTRLAKEAEENMEAVQPPIFLRFVNLLMNDAIFLLDEALGNMAQIRTMQAQQESGAWATQTAQEREQNITNLSHVGMLARFDNILGKHTVRTLARLTAHTPALFCHPTLVERIASMLNYFLLNLVGPNKKNFKVKDMKEFEFDPASTVLDISRMYVELGANERFCAAVSDDGRSYSPQLFTLAEAVLVRIGGGSLIGSLQDVATRVASIAEQRQRDEEILANAPDEFLDPIMSTLMRDPVLLPSSRTTVDRTTIARHLLSDQSDPFNRSPLSMDQVKSNTELKERIHAWIEEQKNIDRNKVKDQE</sequence>
<dbReference type="InterPro" id="IPR013083">
    <property type="entry name" value="Znf_RING/FYVE/PHD"/>
</dbReference>
<dbReference type="EMBL" id="CAJHNJ030000007">
    <property type="protein sequence ID" value="CAG9102434.1"/>
    <property type="molecule type" value="Genomic_DNA"/>
</dbReference>
<reference evidence="14" key="1">
    <citation type="submission" date="2020-11" db="EMBL/GenBank/DDBJ databases">
        <authorList>
            <person name="Whiteford S."/>
        </authorList>
    </citation>
    <scope>NUCLEOTIDE SEQUENCE</scope>
</reference>
<keyword evidence="9" id="KW-0007">Acetylation</keyword>
<dbReference type="SUPFAM" id="SSF57850">
    <property type="entry name" value="RING/U-box"/>
    <property type="match status" value="1"/>
</dbReference>
<evidence type="ECO:0000256" key="4">
    <source>
        <dbReference type="ARBA" id="ARBA00007434"/>
    </source>
</evidence>
<dbReference type="GO" id="GO:0000151">
    <property type="term" value="C:ubiquitin ligase complex"/>
    <property type="evidence" value="ECO:0007669"/>
    <property type="project" value="InterPro"/>
</dbReference>